<reference evidence="2" key="1">
    <citation type="submission" date="2020-05" db="EMBL/GenBank/DDBJ databases">
        <title>Mycena genomes resolve the evolution of fungal bioluminescence.</title>
        <authorList>
            <person name="Tsai I.J."/>
        </authorList>
    </citation>
    <scope>NUCLEOTIDE SEQUENCE</scope>
    <source>
        <strain evidence="2">CCC161011</strain>
    </source>
</reference>
<evidence type="ECO:0000313" key="3">
    <source>
        <dbReference type="Proteomes" id="UP000620124"/>
    </source>
</evidence>
<evidence type="ECO:0000256" key="1">
    <source>
        <dbReference type="SAM" id="MobiDB-lite"/>
    </source>
</evidence>
<feature type="region of interest" description="Disordered" evidence="1">
    <location>
        <begin position="53"/>
        <end position="74"/>
    </location>
</feature>
<gene>
    <name evidence="2" type="ORF">MVEN_01935700</name>
</gene>
<protein>
    <submittedName>
        <fullName evidence="2">Uncharacterized protein</fullName>
    </submittedName>
</protein>
<proteinExistence type="predicted"/>
<evidence type="ECO:0000313" key="2">
    <source>
        <dbReference type="EMBL" id="KAF7340171.1"/>
    </source>
</evidence>
<feature type="compositionally biased region" description="Basic residues" evidence="1">
    <location>
        <begin position="53"/>
        <end position="70"/>
    </location>
</feature>
<dbReference type="AlphaFoldDB" id="A0A8H6XGQ7"/>
<comment type="caution">
    <text evidence="2">The sequence shown here is derived from an EMBL/GenBank/DDBJ whole genome shotgun (WGS) entry which is preliminary data.</text>
</comment>
<dbReference type="Proteomes" id="UP000620124">
    <property type="component" value="Unassembled WGS sequence"/>
</dbReference>
<name>A0A8H6XGQ7_9AGAR</name>
<organism evidence="2 3">
    <name type="scientific">Mycena venus</name>
    <dbReference type="NCBI Taxonomy" id="2733690"/>
    <lineage>
        <taxon>Eukaryota</taxon>
        <taxon>Fungi</taxon>
        <taxon>Dikarya</taxon>
        <taxon>Basidiomycota</taxon>
        <taxon>Agaricomycotina</taxon>
        <taxon>Agaricomycetes</taxon>
        <taxon>Agaricomycetidae</taxon>
        <taxon>Agaricales</taxon>
        <taxon>Marasmiineae</taxon>
        <taxon>Mycenaceae</taxon>
        <taxon>Mycena</taxon>
    </lineage>
</organism>
<keyword evidence="3" id="KW-1185">Reference proteome</keyword>
<accession>A0A8H6XGQ7</accession>
<dbReference type="EMBL" id="JACAZI010000019">
    <property type="protein sequence ID" value="KAF7340171.1"/>
    <property type="molecule type" value="Genomic_DNA"/>
</dbReference>
<sequence>MRIDTLQKTIPQNPPEAVGTCGERALGISDGKGCDKRGTDIVLDFHLMKSQLRPRRREKKNGLTHKKKRDLARPQDVQSDWIVHLLVQLLNEQLKLSHFLVIPKIRTSPSEALGEHSTKFTFS</sequence>